<accession>A0A8J4UWW1</accession>
<comment type="subcellular location">
    <subcellularLocation>
        <location evidence="1">Cytoplasm</location>
    </subcellularLocation>
</comment>
<comment type="caution">
    <text evidence="5">The sequence shown here is derived from an EMBL/GenBank/DDBJ whole genome shotgun (WGS) entry which is preliminary data.</text>
</comment>
<reference evidence="5" key="1">
    <citation type="submission" date="2020-07" db="EMBL/GenBank/DDBJ databases">
        <title>Clarias magur genome sequencing, assembly and annotation.</title>
        <authorList>
            <person name="Kushwaha B."/>
            <person name="Kumar R."/>
            <person name="Das P."/>
            <person name="Joshi C.G."/>
            <person name="Kumar D."/>
            <person name="Nagpure N.S."/>
            <person name="Pandey M."/>
            <person name="Agarwal S."/>
            <person name="Srivastava S."/>
            <person name="Singh M."/>
            <person name="Sahoo L."/>
            <person name="Jayasankar P."/>
            <person name="Meher P.K."/>
            <person name="Koringa P.G."/>
            <person name="Iquebal M.A."/>
            <person name="Das S.P."/>
            <person name="Bit A."/>
            <person name="Patnaik S."/>
            <person name="Patel N."/>
            <person name="Shah T.M."/>
            <person name="Hinsu A."/>
            <person name="Jena J.K."/>
        </authorList>
    </citation>
    <scope>NUCLEOTIDE SEQUENCE</scope>
    <source>
        <strain evidence="5">CIFAMagur01</strain>
        <tissue evidence="5">Testis</tissue>
    </source>
</reference>
<keyword evidence="2" id="KW-0963">Cytoplasm</keyword>
<sequence length="147" mass="16988">MDKLRGELSEKERKLLMVRRASGTKASPLAQMEKMLQETKSMMDKKTEKATETNTCEDNMVSELEEKVQRSKRERRNSLHRTQLLESQMKTVRGELVDTLDHLQALRDVLHRSQQKAEERQAAMEKLNAELSISLSCGTCRAKRNLD</sequence>
<protein>
    <submittedName>
        <fullName evidence="5">Coiled-coil domain-containing protein 18-like</fullName>
    </submittedName>
</protein>
<dbReference type="PANTHER" id="PTHR18875:SF8">
    <property type="entry name" value="COILED-COIL DOMAIN-CONTAINING PROTEIN 18"/>
    <property type="match status" value="1"/>
</dbReference>
<feature type="non-terminal residue" evidence="5">
    <location>
        <position position="1"/>
    </location>
</feature>
<gene>
    <name evidence="5" type="ORF">DAT39_000923</name>
</gene>
<proteinExistence type="predicted"/>
<evidence type="ECO:0000256" key="3">
    <source>
        <dbReference type="ARBA" id="ARBA00023054"/>
    </source>
</evidence>
<dbReference type="AlphaFoldDB" id="A0A8J4UWW1"/>
<dbReference type="GO" id="GO:0005737">
    <property type="term" value="C:cytoplasm"/>
    <property type="evidence" value="ECO:0007669"/>
    <property type="project" value="UniProtKB-SubCell"/>
</dbReference>
<keyword evidence="3 4" id="KW-0175">Coiled coil</keyword>
<evidence type="ECO:0000256" key="4">
    <source>
        <dbReference type="SAM" id="Coils"/>
    </source>
</evidence>
<organism evidence="5 6">
    <name type="scientific">Clarias magur</name>
    <name type="common">Asian catfish</name>
    <name type="synonym">Macropteronotus magur</name>
    <dbReference type="NCBI Taxonomy" id="1594786"/>
    <lineage>
        <taxon>Eukaryota</taxon>
        <taxon>Metazoa</taxon>
        <taxon>Chordata</taxon>
        <taxon>Craniata</taxon>
        <taxon>Vertebrata</taxon>
        <taxon>Euteleostomi</taxon>
        <taxon>Actinopterygii</taxon>
        <taxon>Neopterygii</taxon>
        <taxon>Teleostei</taxon>
        <taxon>Ostariophysi</taxon>
        <taxon>Siluriformes</taxon>
        <taxon>Clariidae</taxon>
        <taxon>Clarias</taxon>
    </lineage>
</organism>
<feature type="coiled-coil region" evidence="4">
    <location>
        <begin position="1"/>
        <end position="81"/>
    </location>
</feature>
<dbReference type="PANTHER" id="PTHR18875">
    <property type="entry name" value="SARCOMA ANTIGEN NY-SAR-24/CYTOSKELETAL PROTEIN SOJO"/>
    <property type="match status" value="1"/>
</dbReference>
<keyword evidence="6" id="KW-1185">Reference proteome</keyword>
<evidence type="ECO:0000256" key="1">
    <source>
        <dbReference type="ARBA" id="ARBA00004496"/>
    </source>
</evidence>
<dbReference type="Proteomes" id="UP000727407">
    <property type="component" value="Unassembled WGS sequence"/>
</dbReference>
<evidence type="ECO:0000313" key="5">
    <source>
        <dbReference type="EMBL" id="KAF5909402.1"/>
    </source>
</evidence>
<name>A0A8J4UWW1_CLAMG</name>
<evidence type="ECO:0000313" key="6">
    <source>
        <dbReference type="Proteomes" id="UP000727407"/>
    </source>
</evidence>
<evidence type="ECO:0000256" key="2">
    <source>
        <dbReference type="ARBA" id="ARBA00022490"/>
    </source>
</evidence>
<dbReference type="EMBL" id="QNUK01000005">
    <property type="protein sequence ID" value="KAF5909402.1"/>
    <property type="molecule type" value="Genomic_DNA"/>
</dbReference>
<dbReference type="OrthoDB" id="2160759at2759"/>